<reference evidence="3" key="1">
    <citation type="submission" date="2013-10" db="EMBL/GenBank/DDBJ databases">
        <title>Genomic analysis of the causative agents of coccidiosis in chickens.</title>
        <authorList>
            <person name="Reid A.J."/>
            <person name="Blake D."/>
            <person name="Billington K."/>
            <person name="Browne H."/>
            <person name="Dunn M."/>
            <person name="Hung S."/>
            <person name="Kawahara F."/>
            <person name="Miranda-Saavedra D."/>
            <person name="Mourier T."/>
            <person name="Nagra H."/>
            <person name="Otto T.D."/>
            <person name="Rawlings N."/>
            <person name="Sanchez A."/>
            <person name="Sanders M."/>
            <person name="Subramaniam C."/>
            <person name="Tay Y."/>
            <person name="Dear P."/>
            <person name="Doerig C."/>
            <person name="Gruber A."/>
            <person name="Parkinson J."/>
            <person name="Shirley M."/>
            <person name="Wan K.L."/>
            <person name="Berriman M."/>
            <person name="Tomley F."/>
            <person name="Pain A."/>
        </authorList>
    </citation>
    <scope>NUCLEOTIDE SEQUENCE</scope>
    <source>
        <strain evidence="3">Houghton</strain>
    </source>
</reference>
<dbReference type="VEuPathDB" id="ToxoDB:EAH_00026290"/>
<keyword evidence="4" id="KW-1185">Reference proteome</keyword>
<feature type="compositionally biased region" description="Basic residues" evidence="1">
    <location>
        <begin position="707"/>
        <end position="716"/>
    </location>
</feature>
<gene>
    <name evidence="3" type="ORF">EAH_00026290</name>
</gene>
<dbReference type="GeneID" id="25270699"/>
<feature type="region of interest" description="Disordered" evidence="1">
    <location>
        <begin position="26"/>
        <end position="82"/>
    </location>
</feature>
<proteinExistence type="predicted"/>
<organism evidence="3 4">
    <name type="scientific">Eimeria acervulina</name>
    <name type="common">Coccidian parasite</name>
    <dbReference type="NCBI Taxonomy" id="5801"/>
    <lineage>
        <taxon>Eukaryota</taxon>
        <taxon>Sar</taxon>
        <taxon>Alveolata</taxon>
        <taxon>Apicomplexa</taxon>
        <taxon>Conoidasida</taxon>
        <taxon>Coccidia</taxon>
        <taxon>Eucoccidiorida</taxon>
        <taxon>Eimeriorina</taxon>
        <taxon>Eimeriidae</taxon>
        <taxon>Eimeria</taxon>
    </lineage>
</organism>
<evidence type="ECO:0000259" key="2">
    <source>
        <dbReference type="PROSITE" id="PS50090"/>
    </source>
</evidence>
<evidence type="ECO:0000256" key="1">
    <source>
        <dbReference type="SAM" id="MobiDB-lite"/>
    </source>
</evidence>
<dbReference type="InterPro" id="IPR001005">
    <property type="entry name" value="SANT/Myb"/>
</dbReference>
<keyword evidence="3" id="KW-0238">DNA-binding</keyword>
<reference evidence="3" key="2">
    <citation type="submission" date="2013-10" db="EMBL/GenBank/DDBJ databases">
        <authorList>
            <person name="Aslett M."/>
        </authorList>
    </citation>
    <scope>NUCLEOTIDE SEQUENCE</scope>
    <source>
        <strain evidence="3">Houghton</strain>
    </source>
</reference>
<feature type="compositionally biased region" description="Acidic residues" evidence="1">
    <location>
        <begin position="681"/>
        <end position="698"/>
    </location>
</feature>
<dbReference type="RefSeq" id="XP_013252000.1">
    <property type="nucleotide sequence ID" value="XM_013396546.1"/>
</dbReference>
<dbReference type="Gene3D" id="1.10.10.60">
    <property type="entry name" value="Homeodomain-like"/>
    <property type="match status" value="1"/>
</dbReference>
<dbReference type="EMBL" id="HG670724">
    <property type="protein sequence ID" value="CDI77685.1"/>
    <property type="molecule type" value="Genomic_DNA"/>
</dbReference>
<name>U6GC26_EIMAC</name>
<protein>
    <submittedName>
        <fullName evidence="3">Myb-like DNA-binding domain-containing protein, related</fullName>
    </submittedName>
</protein>
<dbReference type="PROSITE" id="PS50090">
    <property type="entry name" value="MYB_LIKE"/>
    <property type="match status" value="1"/>
</dbReference>
<dbReference type="InterPro" id="IPR009057">
    <property type="entry name" value="Homeodomain-like_sf"/>
</dbReference>
<dbReference type="OMA" id="YGYIRRR"/>
<dbReference type="SMART" id="SM00717">
    <property type="entry name" value="SANT"/>
    <property type="match status" value="3"/>
</dbReference>
<sequence>MVSDSREANNCGDTPQEWLKRLTVKVEPNDTTSGSFQREASSTVASSSECYSSEFLRKEPERSEVRHKKEKKEKSFRKPPKDERILIPKEAPVYVPALAPSQLPFGASQVVRKGEESFSPNQLQFLSLAAPGATGLWRLHARSGLNYRKGPFTTEERLIIEEALEQYAQREGLSSVEEAVKSLSGGSGGRHNVGRFQVIARCLPERPFASVYGYIRRRITGAVKRGFWSEEETRQLLLLARRIPSSIRGRWVKIGAILNRRPADVCDRWRTLQPRLSQLEAQYLHAIEDQKTSAEGGSSSPAEEGVAAVAVADSSAAANDAAAAESGKSSLTEEQRRLLLQEVQQRTGEELPSFGIPWQRIQEEAFPTRSHSCLRHAYNLLVLPEELERRMQANPRPVVLRHVLRCLGRLLQQEQLPPGLRGVEWQDILPFVPASLQQSVVRDAAFGIMKDEGIALDAAVARLLQLHEQRLTSTRRKDAAKLLRGALPVYVQQSLEMEIMKRAQAKGWSPEKIKKKMRRKRRAAAAKELTRLKARLAEVKASPLNAPPRGCPRFLQDASAAGECSKYEATEEDEFLFAAAAAAAEGIDTATAALLATPFTDTRAIQLMDADEEKSIKQIKDAEEEEAEEEIEEEAAEEETAAAEEAEEEATAEEAAEEAEEEAAAEEKKRKRKKRKKAGLEQEEEQAAGEGLEEEEEELHAAEAAFKKKKKRKKEKEKKYDYYEMRSGEEEGSEGENSGCLVVLPVEKTEKKKKKRKKHKTEQTTEEEKEEEKEEEELKQETEAAEEEEQRITFTEKKKKKKKKKKDYDYCNKYSEGYSLET</sequence>
<accession>U6GC26</accession>
<dbReference type="GO" id="GO:0003677">
    <property type="term" value="F:DNA binding"/>
    <property type="evidence" value="ECO:0007669"/>
    <property type="project" value="UniProtKB-KW"/>
</dbReference>
<evidence type="ECO:0000313" key="4">
    <source>
        <dbReference type="Proteomes" id="UP000018050"/>
    </source>
</evidence>
<dbReference type="PANTHER" id="PTHR43670">
    <property type="entry name" value="HEAT SHOCK PROTEIN 26"/>
    <property type="match status" value="1"/>
</dbReference>
<dbReference type="Proteomes" id="UP000018050">
    <property type="component" value="Unassembled WGS sequence"/>
</dbReference>
<feature type="compositionally biased region" description="Acidic residues" evidence="1">
    <location>
        <begin position="622"/>
        <end position="664"/>
    </location>
</feature>
<dbReference type="PANTHER" id="PTHR43670:SF131">
    <property type="entry name" value="LRRGT00202"/>
    <property type="match status" value="1"/>
</dbReference>
<feature type="compositionally biased region" description="Basic residues" evidence="1">
    <location>
        <begin position="751"/>
        <end position="760"/>
    </location>
</feature>
<feature type="region of interest" description="Disordered" evidence="1">
    <location>
        <begin position="621"/>
        <end position="807"/>
    </location>
</feature>
<feature type="compositionally biased region" description="Basic residues" evidence="1">
    <location>
        <begin position="65"/>
        <end position="78"/>
    </location>
</feature>
<feature type="compositionally biased region" description="Basic and acidic residues" evidence="1">
    <location>
        <begin position="717"/>
        <end position="729"/>
    </location>
</feature>
<evidence type="ECO:0000313" key="3">
    <source>
        <dbReference type="EMBL" id="CDI77685.1"/>
    </source>
</evidence>
<dbReference type="OrthoDB" id="2143914at2759"/>
<dbReference type="SUPFAM" id="SSF46689">
    <property type="entry name" value="Homeodomain-like"/>
    <property type="match status" value="1"/>
</dbReference>
<feature type="compositionally biased region" description="Basic and acidic residues" evidence="1">
    <location>
        <begin position="55"/>
        <end position="64"/>
    </location>
</feature>
<feature type="domain" description="Myb-like" evidence="2">
    <location>
        <begin position="220"/>
        <end position="273"/>
    </location>
</feature>
<feature type="compositionally biased region" description="Acidic residues" evidence="1">
    <location>
        <begin position="764"/>
        <end position="789"/>
    </location>
</feature>
<feature type="compositionally biased region" description="Polar residues" evidence="1">
    <location>
        <begin position="29"/>
        <end position="51"/>
    </location>
</feature>
<dbReference type="AlphaFoldDB" id="U6GC26"/>
<dbReference type="GO" id="GO:0005737">
    <property type="term" value="C:cytoplasm"/>
    <property type="evidence" value="ECO:0007669"/>
    <property type="project" value="TreeGrafter"/>
</dbReference>